<evidence type="ECO:0000256" key="2">
    <source>
        <dbReference type="ARBA" id="ARBA00022448"/>
    </source>
</evidence>
<dbReference type="GO" id="GO:0031267">
    <property type="term" value="F:small GTPase binding"/>
    <property type="evidence" value="ECO:0007669"/>
    <property type="project" value="InterPro"/>
</dbReference>
<dbReference type="GO" id="GO:0005635">
    <property type="term" value="C:nuclear envelope"/>
    <property type="evidence" value="ECO:0007669"/>
    <property type="project" value="TreeGrafter"/>
</dbReference>
<dbReference type="InterPro" id="IPR056840">
    <property type="entry name" value="HEAT_IPO9_central"/>
</dbReference>
<protein>
    <submittedName>
        <fullName evidence="6">ARM repeat-containing protein</fullName>
    </submittedName>
</protein>
<dbReference type="Proteomes" id="UP000799429">
    <property type="component" value="Unassembled WGS sequence"/>
</dbReference>
<evidence type="ECO:0000313" key="6">
    <source>
        <dbReference type="EMBL" id="KAF2842263.1"/>
    </source>
</evidence>
<organism evidence="6 7">
    <name type="scientific">Patellaria atrata CBS 101060</name>
    <dbReference type="NCBI Taxonomy" id="1346257"/>
    <lineage>
        <taxon>Eukaryota</taxon>
        <taxon>Fungi</taxon>
        <taxon>Dikarya</taxon>
        <taxon>Ascomycota</taxon>
        <taxon>Pezizomycotina</taxon>
        <taxon>Dothideomycetes</taxon>
        <taxon>Dothideomycetes incertae sedis</taxon>
        <taxon>Patellariales</taxon>
        <taxon>Patellariaceae</taxon>
        <taxon>Patellaria</taxon>
    </lineage>
</organism>
<comment type="subcellular location">
    <subcellularLocation>
        <location evidence="1">Nucleus</location>
    </subcellularLocation>
</comment>
<keyword evidence="2" id="KW-0813">Transport</keyword>
<comment type="caution">
    <text evidence="6">The sequence shown here is derived from an EMBL/GenBank/DDBJ whole genome shotgun (WGS) entry which is preliminary data.</text>
</comment>
<keyword evidence="7" id="KW-1185">Reference proteome</keyword>
<keyword evidence="4" id="KW-0539">Nucleus</keyword>
<evidence type="ECO:0000256" key="3">
    <source>
        <dbReference type="ARBA" id="ARBA00022927"/>
    </source>
</evidence>
<feature type="domain" description="Importin N-terminal" evidence="5">
    <location>
        <begin position="23"/>
        <end position="100"/>
    </location>
</feature>
<dbReference type="GO" id="GO:0005829">
    <property type="term" value="C:cytosol"/>
    <property type="evidence" value="ECO:0007669"/>
    <property type="project" value="TreeGrafter"/>
</dbReference>
<dbReference type="PROSITE" id="PS50166">
    <property type="entry name" value="IMPORTIN_B_NT"/>
    <property type="match status" value="1"/>
</dbReference>
<gene>
    <name evidence="6" type="ORF">M501DRAFT_1013617</name>
</gene>
<dbReference type="PANTHER" id="PTHR10997">
    <property type="entry name" value="IMPORTIN-7, 8, 11"/>
    <property type="match status" value="1"/>
</dbReference>
<dbReference type="GO" id="GO:0006606">
    <property type="term" value="P:protein import into nucleus"/>
    <property type="evidence" value="ECO:0007669"/>
    <property type="project" value="TreeGrafter"/>
</dbReference>
<evidence type="ECO:0000256" key="4">
    <source>
        <dbReference type="ARBA" id="ARBA00023242"/>
    </source>
</evidence>
<dbReference type="FunFam" id="1.25.10.10:FF:000373">
    <property type="entry name" value="Importin beta-5 subunit, putative"/>
    <property type="match status" value="1"/>
</dbReference>
<reference evidence="6" key="1">
    <citation type="journal article" date="2020" name="Stud. Mycol.">
        <title>101 Dothideomycetes genomes: a test case for predicting lifestyles and emergence of pathogens.</title>
        <authorList>
            <person name="Haridas S."/>
            <person name="Albert R."/>
            <person name="Binder M."/>
            <person name="Bloem J."/>
            <person name="Labutti K."/>
            <person name="Salamov A."/>
            <person name="Andreopoulos B."/>
            <person name="Baker S."/>
            <person name="Barry K."/>
            <person name="Bills G."/>
            <person name="Bluhm B."/>
            <person name="Cannon C."/>
            <person name="Castanera R."/>
            <person name="Culley D."/>
            <person name="Daum C."/>
            <person name="Ezra D."/>
            <person name="Gonzalez J."/>
            <person name="Henrissat B."/>
            <person name="Kuo A."/>
            <person name="Liang C."/>
            <person name="Lipzen A."/>
            <person name="Lutzoni F."/>
            <person name="Magnuson J."/>
            <person name="Mondo S."/>
            <person name="Nolan M."/>
            <person name="Ohm R."/>
            <person name="Pangilinan J."/>
            <person name="Park H.-J."/>
            <person name="Ramirez L."/>
            <person name="Alfaro M."/>
            <person name="Sun H."/>
            <person name="Tritt A."/>
            <person name="Yoshinaga Y."/>
            <person name="Zwiers L.-H."/>
            <person name="Turgeon B."/>
            <person name="Goodwin S."/>
            <person name="Spatafora J."/>
            <person name="Crous P."/>
            <person name="Grigoriev I."/>
        </authorList>
    </citation>
    <scope>NUCLEOTIDE SEQUENCE</scope>
    <source>
        <strain evidence="6">CBS 101060</strain>
    </source>
</reference>
<dbReference type="SUPFAM" id="SSF48371">
    <property type="entry name" value="ARM repeat"/>
    <property type="match status" value="1"/>
</dbReference>
<evidence type="ECO:0000313" key="7">
    <source>
        <dbReference type="Proteomes" id="UP000799429"/>
    </source>
</evidence>
<dbReference type="OrthoDB" id="431626at2759"/>
<keyword evidence="3" id="KW-0653">Protein transport</keyword>
<sequence length="1030" mass="114573">MEEQLVRLLAETQTAEEGVRKQAEAQLQQHHSNPDFPIALASVGSHESVPINIRQSALLTLRKFISTAWSPQFDEYTGQVNISDENKHRLRHMLLDLATNGRQERKIETAAGYVVSKIATADYPDEWPDLLQTLLQIIPIGNDAQIHGTLKVLGELVEEALGDEQFLAVARSMVKIIYDVAVNDSKPPILRALALSVFRGCFDMLEMFLEDHKAAVKAFADETISGWIPFFLEILKSKLPDPPSEDEDMRNTVASSTYRGLVALKLQTVKVLFRIRCVFPSLLQPHAPILFSSTWEELTALEKAYREMYIEDERQGRLEDADGLPYTLDFLVLEDLDFMQTCLRAPPVRKELESQLSSQNGPENWVYQFTQLAIAYAKITTEEEGLWNIDVNVFLSEETSVTANYTPRTACGDLLIKLGEWLNTATVEALLAYTRSLYSTNQGWKEKEAALFVLNAMLGDYQDREKNINADAANGFVDFIRYAMQQPEEFLRARGYLVAGNLVEVSGDVLQLVAGSFMEATLQAMVRDESDVVKVSCIRALQCYLSALPPSITKPMQSAVISGLSEYISGQDLNELTDGDDLMVTIVETLRDAILLDPRICLTGSGLDLLFTLANHGARTFQITIIVTEAFELITRLLSETGNDAYVQLCTKVLPSLTGAFDVGALTEENALTNLAAELLAVFTQHGSTPLPQGFVQTVMPKLNRMLLGSNDDELLKAATVTVKNIVEHDAPQIFNWHDETGKGGLEVILVIIDRLLGTNIDDNAASEVGGLAAEFVEKAGSERLGPYLMQLLRAVAVRLQTAEHAPLIQSLILVFARLCLVSANDVVEFLAQVQIGQESGLQVVLTKWLENSISFAGYEEIRQSVVALTKIYELEDPRLDSITAKGELIVSESTRIMTRSRARQNPPQYTIIPMRLKILKVLVEELLVTSQPSQRTLDAAAELADEAGSDDGDWEDEPGDLDLSNPAVKNELMGYVNEGPEAYSHKWSDDETQTFLIGWFRGLGTRPDFEAVFESLTENEKHKLRTMDR</sequence>
<accession>A0A9P4VSP9</accession>
<name>A0A9P4VSP9_9PEZI</name>
<dbReference type="Gene3D" id="1.25.10.10">
    <property type="entry name" value="Leucine-rich Repeat Variant"/>
    <property type="match status" value="1"/>
</dbReference>
<evidence type="ECO:0000259" key="5">
    <source>
        <dbReference type="PROSITE" id="PS50166"/>
    </source>
</evidence>
<dbReference type="InterPro" id="IPR011989">
    <property type="entry name" value="ARM-like"/>
</dbReference>
<dbReference type="SMART" id="SM00913">
    <property type="entry name" value="IBN_N"/>
    <property type="match status" value="1"/>
</dbReference>
<proteinExistence type="predicted"/>
<evidence type="ECO:0000256" key="1">
    <source>
        <dbReference type="ARBA" id="ARBA00004123"/>
    </source>
</evidence>
<dbReference type="Pfam" id="PF25018">
    <property type="entry name" value="HEAT_IPO9_c"/>
    <property type="match status" value="1"/>
</dbReference>
<dbReference type="InterPro" id="IPR001494">
    <property type="entry name" value="Importin-beta_N"/>
</dbReference>
<dbReference type="EMBL" id="MU006090">
    <property type="protein sequence ID" value="KAF2842263.1"/>
    <property type="molecule type" value="Genomic_DNA"/>
</dbReference>
<dbReference type="Pfam" id="PF03810">
    <property type="entry name" value="IBN_N"/>
    <property type="match status" value="1"/>
</dbReference>
<dbReference type="PANTHER" id="PTHR10997:SF9">
    <property type="entry name" value="IMPORTIN-9"/>
    <property type="match status" value="1"/>
</dbReference>
<dbReference type="InterPro" id="IPR016024">
    <property type="entry name" value="ARM-type_fold"/>
</dbReference>
<dbReference type="AlphaFoldDB" id="A0A9P4VSP9"/>